<dbReference type="HOGENOM" id="CLU_004591_2_0_1"/>
<evidence type="ECO:0000313" key="2">
    <source>
        <dbReference type="EMBL" id="KIM44032.1"/>
    </source>
</evidence>
<feature type="compositionally biased region" description="Basic and acidic residues" evidence="1">
    <location>
        <begin position="405"/>
        <end position="426"/>
    </location>
</feature>
<sequence>MRECGTPSVPSFYALRKKQASLVADISNLQPRHHISALGNHFYMNHPIDLISLDWANPFVREFIQIYPEITENVSESWQADKFTKEINDQLTPMWADWKLASYKHFYVNEVAQLQDGRFVLPLRWIIFNKEEHVEVLFLSQNELAEFIVNDPEMKRIPCTDLKYNYLDLKTQFPDLKFRSKSLNLRYDIQVMMPHPVRKIANGRPAFSIRIMPWADDVSGNRSKQYNAHMNVYVANVNLPHRKLSQEYFVRFCSTSPHASSSEQLEALAEDLKSDKWNEAYDCKLNEEIIFQMHGHLLPADNPQQAEHTSTAGANANLWCRGDDSGGSDEHRESNEGYHALFEPGIPRTPEQTIKTIKDQIWAAGRGVQDAVDKIQTKTGVKDRTASFWIQQMIDKARQIQQDRLTTEATRDPRLNDKKVKGPDRESIKESIKAAIQQEVFDWVLTQPRERYDRLPQNSHKYIWHETNKVWDKKKDAQFAIRLQSSSTDGLSLSPLRAHYMVQYKNSLIGKHFKALQQLAVFHLHGGLCSKELFDLWKANGELGALIWYPEIKDIDKYLADLQILLDNVLDLWAVFDPSRIQYKYKLHVLSHLKADILRFGPAVLFATEIFECWNAVFRLCSVLSNHQAPSFDIATTLAGLERFKHQVSGGWWKNGNGDYIQAGAKVRNFLSNNKELRRRLGLADRSSSPPGFVKLVSKAKRASLLLHDAHPNFNAETQQLALISSDDLESRKWADCRYVVSRSGDVCKPDSWVFFEKMPLDVTRLCWQGTSSPKTLAGRIFKILSPEDAREDSGLALTIVEHFDVSSTNDNHFGMPILSRSGGVEIVKAKHDCFSGACGTTEDIVIQGRDRTTRTQKTISHSNDSRFVLNMHALHNANLIRETLPTSLYKPRPLFSDRRAKHDEIAAGLRVTGPKKRVAQKEKSKATRAKNKAKEANR</sequence>
<reference evidence="3" key="2">
    <citation type="submission" date="2015-01" db="EMBL/GenBank/DDBJ databases">
        <title>Evolutionary Origins and Diversification of the Mycorrhizal Mutualists.</title>
        <authorList>
            <consortium name="DOE Joint Genome Institute"/>
            <consortium name="Mycorrhizal Genomics Consortium"/>
            <person name="Kohler A."/>
            <person name="Kuo A."/>
            <person name="Nagy L.G."/>
            <person name="Floudas D."/>
            <person name="Copeland A."/>
            <person name="Barry K.W."/>
            <person name="Cichocki N."/>
            <person name="Veneault-Fourrey C."/>
            <person name="LaButti K."/>
            <person name="Lindquist E.A."/>
            <person name="Lipzen A."/>
            <person name="Lundell T."/>
            <person name="Morin E."/>
            <person name="Murat C."/>
            <person name="Riley R."/>
            <person name="Ohm R."/>
            <person name="Sun H."/>
            <person name="Tunlid A."/>
            <person name="Henrissat B."/>
            <person name="Grigoriev I.V."/>
            <person name="Hibbett D.S."/>
            <person name="Martin F."/>
        </authorList>
    </citation>
    <scope>NUCLEOTIDE SEQUENCE [LARGE SCALE GENOMIC DNA]</scope>
    <source>
        <strain evidence="3">h7</strain>
    </source>
</reference>
<dbReference type="AlphaFoldDB" id="A0A0C2YSN5"/>
<dbReference type="Proteomes" id="UP000053424">
    <property type="component" value="Unassembled WGS sequence"/>
</dbReference>
<feature type="region of interest" description="Disordered" evidence="1">
    <location>
        <begin position="913"/>
        <end position="939"/>
    </location>
</feature>
<dbReference type="EMBL" id="KN831774">
    <property type="protein sequence ID" value="KIM44032.1"/>
    <property type="molecule type" value="Genomic_DNA"/>
</dbReference>
<proteinExistence type="predicted"/>
<dbReference type="PANTHER" id="PTHR31912">
    <property type="entry name" value="IP13529P"/>
    <property type="match status" value="1"/>
</dbReference>
<dbReference type="OrthoDB" id="2246127at2759"/>
<protein>
    <submittedName>
        <fullName evidence="2">Uncharacterized protein</fullName>
    </submittedName>
</protein>
<organism evidence="2 3">
    <name type="scientific">Hebeloma cylindrosporum</name>
    <dbReference type="NCBI Taxonomy" id="76867"/>
    <lineage>
        <taxon>Eukaryota</taxon>
        <taxon>Fungi</taxon>
        <taxon>Dikarya</taxon>
        <taxon>Basidiomycota</taxon>
        <taxon>Agaricomycotina</taxon>
        <taxon>Agaricomycetes</taxon>
        <taxon>Agaricomycetidae</taxon>
        <taxon>Agaricales</taxon>
        <taxon>Agaricineae</taxon>
        <taxon>Hymenogastraceae</taxon>
        <taxon>Hebeloma</taxon>
    </lineage>
</organism>
<dbReference type="STRING" id="686832.A0A0C2YSN5"/>
<feature type="region of interest" description="Disordered" evidence="1">
    <location>
        <begin position="403"/>
        <end position="426"/>
    </location>
</feature>
<reference evidence="2 3" key="1">
    <citation type="submission" date="2014-04" db="EMBL/GenBank/DDBJ databases">
        <authorList>
            <consortium name="DOE Joint Genome Institute"/>
            <person name="Kuo A."/>
            <person name="Gay G."/>
            <person name="Dore J."/>
            <person name="Kohler A."/>
            <person name="Nagy L.G."/>
            <person name="Floudas D."/>
            <person name="Copeland A."/>
            <person name="Barry K.W."/>
            <person name="Cichocki N."/>
            <person name="Veneault-Fourrey C."/>
            <person name="LaButti K."/>
            <person name="Lindquist E.A."/>
            <person name="Lipzen A."/>
            <person name="Lundell T."/>
            <person name="Morin E."/>
            <person name="Murat C."/>
            <person name="Sun H."/>
            <person name="Tunlid A."/>
            <person name="Henrissat B."/>
            <person name="Grigoriev I.V."/>
            <person name="Hibbett D.S."/>
            <person name="Martin F."/>
            <person name="Nordberg H.P."/>
            <person name="Cantor M.N."/>
            <person name="Hua S.X."/>
        </authorList>
    </citation>
    <scope>NUCLEOTIDE SEQUENCE [LARGE SCALE GENOMIC DNA]</scope>
    <source>
        <strain evidence="3">h7</strain>
    </source>
</reference>
<accession>A0A0C2YSN5</accession>
<gene>
    <name evidence="2" type="ORF">M413DRAFT_433351</name>
</gene>
<keyword evidence="3" id="KW-1185">Reference proteome</keyword>
<name>A0A0C2YSN5_HEBCY</name>
<evidence type="ECO:0000256" key="1">
    <source>
        <dbReference type="SAM" id="MobiDB-lite"/>
    </source>
</evidence>
<dbReference type="PANTHER" id="PTHR31912:SF34">
    <property type="entry name" value="NOTOCHORD-RELATED PROTEIN"/>
    <property type="match status" value="1"/>
</dbReference>
<evidence type="ECO:0000313" key="3">
    <source>
        <dbReference type="Proteomes" id="UP000053424"/>
    </source>
</evidence>